<feature type="signal peptide" evidence="1">
    <location>
        <begin position="1"/>
        <end position="21"/>
    </location>
</feature>
<gene>
    <name evidence="2" type="ORF">ACFFFU_03740</name>
</gene>
<name>A0ABV6STY8_9GAMM</name>
<dbReference type="Gene3D" id="3.55.50.70">
    <property type="match status" value="1"/>
</dbReference>
<dbReference type="Proteomes" id="UP001589898">
    <property type="component" value="Unassembled WGS sequence"/>
</dbReference>
<keyword evidence="1" id="KW-0732">Signal</keyword>
<evidence type="ECO:0000256" key="1">
    <source>
        <dbReference type="SAM" id="SignalP"/>
    </source>
</evidence>
<dbReference type="RefSeq" id="WP_189496804.1">
    <property type="nucleotide sequence ID" value="NZ_BMZT01000005.1"/>
</dbReference>
<protein>
    <recommendedName>
        <fullName evidence="4">Toxin co-regulated pilus biosynthesis protein Q C-terminal domain-containing protein</fullName>
    </recommendedName>
</protein>
<evidence type="ECO:0000313" key="2">
    <source>
        <dbReference type="EMBL" id="MFC0716879.1"/>
    </source>
</evidence>
<sequence>MGRKPFLFVCAVAATVVVMSAGTGCASREARDFGGRWTPANQYAAATEAIPLVGAPVYQASPMDGTLRNLLMRWARDSGSELDYRHPADFTLHQPVRDVRAQSLPDALAQLARAFGGQGLLLRMEGNRLVVMAQAAADG</sequence>
<evidence type="ECO:0000313" key="3">
    <source>
        <dbReference type="Proteomes" id="UP001589898"/>
    </source>
</evidence>
<feature type="chain" id="PRO_5045965969" description="Toxin co-regulated pilus biosynthesis protein Q C-terminal domain-containing protein" evidence="1">
    <location>
        <begin position="22"/>
        <end position="139"/>
    </location>
</feature>
<keyword evidence="3" id="KW-1185">Reference proteome</keyword>
<comment type="caution">
    <text evidence="2">The sequence shown here is derived from an EMBL/GenBank/DDBJ whole genome shotgun (WGS) entry which is preliminary data.</text>
</comment>
<proteinExistence type="predicted"/>
<reference evidence="2 3" key="1">
    <citation type="submission" date="2024-09" db="EMBL/GenBank/DDBJ databases">
        <authorList>
            <person name="Sun Q."/>
            <person name="Mori K."/>
        </authorList>
    </citation>
    <scope>NUCLEOTIDE SEQUENCE [LARGE SCALE GENOMIC DNA]</scope>
    <source>
        <strain evidence="2 3">KCTC 52403</strain>
    </source>
</reference>
<accession>A0ABV6STY8</accession>
<dbReference type="PROSITE" id="PS51257">
    <property type="entry name" value="PROKAR_LIPOPROTEIN"/>
    <property type="match status" value="1"/>
</dbReference>
<dbReference type="EMBL" id="JBHLTF010000009">
    <property type="protein sequence ID" value="MFC0716879.1"/>
    <property type="molecule type" value="Genomic_DNA"/>
</dbReference>
<evidence type="ECO:0008006" key="4">
    <source>
        <dbReference type="Google" id="ProtNLM"/>
    </source>
</evidence>
<organism evidence="2 3">
    <name type="scientific">Luteimonas padinae</name>
    <dbReference type="NCBI Taxonomy" id="1714359"/>
    <lineage>
        <taxon>Bacteria</taxon>
        <taxon>Pseudomonadati</taxon>
        <taxon>Pseudomonadota</taxon>
        <taxon>Gammaproteobacteria</taxon>
        <taxon>Lysobacterales</taxon>
        <taxon>Lysobacteraceae</taxon>
        <taxon>Luteimonas</taxon>
    </lineage>
</organism>